<feature type="transmembrane region" description="Helical" evidence="1">
    <location>
        <begin position="35"/>
        <end position="59"/>
    </location>
</feature>
<sequence>MILPLPSKFKALALSPNLVPVNQDGMKNLKISAKAVLNIIMMLPAIFSIYIGLVLLNVFDQVACAWRGTLKNVKLPQSADLQFVFLSLHHDDLHLVSFQERRFQAKIVD</sequence>
<evidence type="ECO:0000256" key="1">
    <source>
        <dbReference type="SAM" id="Phobius"/>
    </source>
</evidence>
<comment type="caution">
    <text evidence="2">The sequence shown here is derived from an EMBL/GenBank/DDBJ whole genome shotgun (WGS) entry which is preliminary data.</text>
</comment>
<keyword evidence="1" id="KW-0472">Membrane</keyword>
<reference evidence="2 3" key="1">
    <citation type="submission" date="2018-07" db="EMBL/GenBank/DDBJ databases">
        <title>Pedobacter sp. nov., isolated from soil.</title>
        <authorList>
            <person name="Zhou L.Y."/>
            <person name="Du Z.J."/>
        </authorList>
    </citation>
    <scope>NUCLEOTIDE SEQUENCE [LARGE SCALE GENOMIC DNA]</scope>
    <source>
        <strain evidence="2 3">JDX94</strain>
    </source>
</reference>
<keyword evidence="1" id="KW-0812">Transmembrane</keyword>
<proteinExistence type="predicted"/>
<keyword evidence="3" id="KW-1185">Reference proteome</keyword>
<accession>A0A369PT48</accession>
<dbReference type="AlphaFoldDB" id="A0A369PT48"/>
<evidence type="ECO:0000313" key="3">
    <source>
        <dbReference type="Proteomes" id="UP000253961"/>
    </source>
</evidence>
<evidence type="ECO:0000313" key="2">
    <source>
        <dbReference type="EMBL" id="RDC54137.1"/>
    </source>
</evidence>
<protein>
    <submittedName>
        <fullName evidence="2">Uncharacterized protein</fullName>
    </submittedName>
</protein>
<gene>
    <name evidence="2" type="ORF">DU508_23170</name>
</gene>
<dbReference type="Proteomes" id="UP000253961">
    <property type="component" value="Unassembled WGS sequence"/>
</dbReference>
<organism evidence="2 3">
    <name type="scientific">Pedobacter chinensis</name>
    <dbReference type="NCBI Taxonomy" id="2282421"/>
    <lineage>
        <taxon>Bacteria</taxon>
        <taxon>Pseudomonadati</taxon>
        <taxon>Bacteroidota</taxon>
        <taxon>Sphingobacteriia</taxon>
        <taxon>Sphingobacteriales</taxon>
        <taxon>Sphingobacteriaceae</taxon>
        <taxon>Pedobacter</taxon>
    </lineage>
</organism>
<keyword evidence="1" id="KW-1133">Transmembrane helix</keyword>
<dbReference type="EMBL" id="QPKV01000017">
    <property type="protein sequence ID" value="RDC54137.1"/>
    <property type="molecule type" value="Genomic_DNA"/>
</dbReference>
<name>A0A369PT48_9SPHI</name>